<dbReference type="Pfam" id="PF25539">
    <property type="entry name" value="Bestrophin_2"/>
    <property type="match status" value="1"/>
</dbReference>
<evidence type="ECO:0000256" key="2">
    <source>
        <dbReference type="ARBA" id="ARBA00022448"/>
    </source>
</evidence>
<evidence type="ECO:0000313" key="11">
    <source>
        <dbReference type="Proteomes" id="UP000244162"/>
    </source>
</evidence>
<protein>
    <submittedName>
        <fullName evidence="10">Bestrophin</fullName>
    </submittedName>
</protein>
<sequence>MIVRARPSFGDIVFALRGSIVPRIARRVAAMVLLAIAAVLLAGRYPDLFARFSVLPFTLIGIALSVFMSFRNNACYDRWWEGRRQWGQLVVDIRSFIRATAHLDLHVREPLLIGLCGFTHALAARLRDEDEQAAACRWIDDPVRDEAPNLPDAVLREVGLACSRLARSGEISEWRYTVLEARLAGLTGVQAACERIHATPLPFAYTLLLHRTAYLFCGLLPFALAGSLGWATPFLVAIVCYTFFGLDALGDELEDPFGREANDLPLDAMVRMIERELLAALGRSPLPEALAPVDHLLL</sequence>
<keyword evidence="7 9" id="KW-0472">Membrane</keyword>
<keyword evidence="2" id="KW-0813">Transport</keyword>
<dbReference type="GO" id="GO:0005254">
    <property type="term" value="F:chloride channel activity"/>
    <property type="evidence" value="ECO:0007669"/>
    <property type="project" value="InterPro"/>
</dbReference>
<evidence type="ECO:0000256" key="4">
    <source>
        <dbReference type="ARBA" id="ARBA00022692"/>
    </source>
</evidence>
<evidence type="ECO:0000256" key="5">
    <source>
        <dbReference type="ARBA" id="ARBA00022989"/>
    </source>
</evidence>
<dbReference type="AlphaFoldDB" id="A0A2T5G2B3"/>
<feature type="transmembrane region" description="Helical" evidence="9">
    <location>
        <begin position="48"/>
        <end position="70"/>
    </location>
</feature>
<dbReference type="PANTHER" id="PTHR33281">
    <property type="entry name" value="UPF0187 PROTEIN YNEE"/>
    <property type="match status" value="1"/>
</dbReference>
<organism evidence="10 11">
    <name type="scientific">Sphingomonas oleivorans</name>
    <dbReference type="NCBI Taxonomy" id="1735121"/>
    <lineage>
        <taxon>Bacteria</taxon>
        <taxon>Pseudomonadati</taxon>
        <taxon>Pseudomonadota</taxon>
        <taxon>Alphaproteobacteria</taxon>
        <taxon>Sphingomonadales</taxon>
        <taxon>Sphingomonadaceae</taxon>
        <taxon>Sphingomonas</taxon>
    </lineage>
</organism>
<keyword evidence="11" id="KW-1185">Reference proteome</keyword>
<comment type="similarity">
    <text evidence="8">Belongs to the anion channel-forming bestrophin (TC 1.A.46) family.</text>
</comment>
<dbReference type="OrthoDB" id="445589at2"/>
<evidence type="ECO:0000256" key="8">
    <source>
        <dbReference type="ARBA" id="ARBA00034708"/>
    </source>
</evidence>
<comment type="subcellular location">
    <subcellularLocation>
        <location evidence="1">Cell membrane</location>
        <topology evidence="1">Multi-pass membrane protein</topology>
    </subcellularLocation>
</comment>
<reference evidence="10 11" key="1">
    <citation type="submission" date="2017-09" db="EMBL/GenBank/DDBJ databases">
        <title>Sphingomonas panjinensis sp.nov., isolated from oil-contaminated soil.</title>
        <authorList>
            <person name="Wang L."/>
            <person name="Chen L."/>
        </authorList>
    </citation>
    <scope>NUCLEOTIDE SEQUENCE [LARGE SCALE GENOMIC DNA]</scope>
    <source>
        <strain evidence="10 11">FW-11</strain>
    </source>
</reference>
<comment type="caution">
    <text evidence="10">The sequence shown here is derived from an EMBL/GenBank/DDBJ whole genome shotgun (WGS) entry which is preliminary data.</text>
</comment>
<dbReference type="EMBL" id="NWBU01000004">
    <property type="protein sequence ID" value="PTQ13287.1"/>
    <property type="molecule type" value="Genomic_DNA"/>
</dbReference>
<evidence type="ECO:0000313" key="10">
    <source>
        <dbReference type="EMBL" id="PTQ13287.1"/>
    </source>
</evidence>
<evidence type="ECO:0000256" key="6">
    <source>
        <dbReference type="ARBA" id="ARBA00023065"/>
    </source>
</evidence>
<dbReference type="Proteomes" id="UP000244162">
    <property type="component" value="Unassembled WGS sequence"/>
</dbReference>
<feature type="transmembrane region" description="Helical" evidence="9">
    <location>
        <begin position="213"/>
        <end position="244"/>
    </location>
</feature>
<dbReference type="PANTHER" id="PTHR33281:SF19">
    <property type="entry name" value="VOLTAGE-DEPENDENT ANION CHANNEL-FORMING PROTEIN YNEE"/>
    <property type="match status" value="1"/>
</dbReference>
<feature type="transmembrane region" description="Helical" evidence="9">
    <location>
        <begin position="24"/>
        <end position="42"/>
    </location>
</feature>
<keyword evidence="4 9" id="KW-0812">Transmembrane</keyword>
<keyword evidence="6" id="KW-0406">Ion transport</keyword>
<evidence type="ECO:0000256" key="7">
    <source>
        <dbReference type="ARBA" id="ARBA00023136"/>
    </source>
</evidence>
<evidence type="ECO:0000256" key="1">
    <source>
        <dbReference type="ARBA" id="ARBA00004651"/>
    </source>
</evidence>
<proteinExistence type="inferred from homology"/>
<accession>A0A2T5G2B3</accession>
<dbReference type="GO" id="GO:0005886">
    <property type="term" value="C:plasma membrane"/>
    <property type="evidence" value="ECO:0007669"/>
    <property type="project" value="UniProtKB-SubCell"/>
</dbReference>
<dbReference type="InterPro" id="IPR044669">
    <property type="entry name" value="YneE/VCCN1/2-like"/>
</dbReference>
<dbReference type="RefSeq" id="WP_107966519.1">
    <property type="nucleotide sequence ID" value="NZ_NWBU01000004.1"/>
</dbReference>
<evidence type="ECO:0000256" key="3">
    <source>
        <dbReference type="ARBA" id="ARBA00022475"/>
    </source>
</evidence>
<name>A0A2T5G2B3_9SPHN</name>
<keyword evidence="3" id="KW-1003">Cell membrane</keyword>
<gene>
    <name evidence="10" type="ORF">CLG96_04025</name>
</gene>
<evidence type="ECO:0000256" key="9">
    <source>
        <dbReference type="SAM" id="Phobius"/>
    </source>
</evidence>
<keyword evidence="5 9" id="KW-1133">Transmembrane helix</keyword>